<dbReference type="EMBL" id="BJXB01000007">
    <property type="protein sequence ID" value="GEM46325.1"/>
    <property type="molecule type" value="Genomic_DNA"/>
</dbReference>
<feature type="binding site" evidence="1">
    <location>
        <position position="349"/>
    </location>
    <ligand>
        <name>a divalent metal cation</name>
        <dbReference type="ChEBI" id="CHEBI:60240"/>
    </ligand>
</feature>
<comment type="function">
    <text evidence="1">Catalyzes the epimerization of D-tagaturonate (D-TagA) to D-fructuronate (D-FruA).</text>
</comment>
<dbReference type="InterPro" id="IPR032586">
    <property type="entry name" value="UxaE"/>
</dbReference>
<accession>A0A511N0A4</accession>
<comment type="caution">
    <text evidence="3">The sequence shown here is derived from an EMBL/GenBank/DDBJ whole genome shotgun (WGS) entry which is preliminary data.</text>
</comment>
<evidence type="ECO:0000313" key="4">
    <source>
        <dbReference type="Proteomes" id="UP000321306"/>
    </source>
</evidence>
<keyword evidence="1" id="KW-0479">Metal-binding</keyword>
<feature type="binding site" evidence="1">
    <location>
        <position position="163"/>
    </location>
    <ligand>
        <name>a divalent metal cation</name>
        <dbReference type="ChEBI" id="CHEBI:60240"/>
    </ligand>
</feature>
<dbReference type="GO" id="GO:0046872">
    <property type="term" value="F:metal ion binding"/>
    <property type="evidence" value="ECO:0007669"/>
    <property type="project" value="UniProtKB-UniRule"/>
</dbReference>
<comment type="similarity">
    <text evidence="1">Belongs to the UxaE family.</text>
</comment>
<evidence type="ECO:0000256" key="1">
    <source>
        <dbReference type="HAMAP-Rule" id="MF_02243"/>
    </source>
</evidence>
<proteinExistence type="inferred from homology"/>
<protein>
    <recommendedName>
        <fullName evidence="1">Tagaturonate/fructuronate epimerase</fullName>
        <shortName evidence="1">D-TagA/D-FruA epimerase</shortName>
        <ecNumber evidence="1">5.1.2.7</ecNumber>
    </recommendedName>
</protein>
<dbReference type="RefSeq" id="WP_146884142.1">
    <property type="nucleotide sequence ID" value="NZ_BJXB01000007.1"/>
</dbReference>
<sequence>MTRETQPPPPAPTDPYPESRRTLHDFTVWMGQAAGEKQLFVQGPEHPLQHFQGDAVQHGPLKVLQCPLSSHNAKVLREILPNLKPQPLGLATSAGFGDRLGVATPGHVQALQAVGGRIRPIFAQQSIREMARTGRTPQQVLDDATWGAFQAGWTGTLGADADHLKTPEDIDRCAAAGFTFFTLDPSGHVDNAAGRDSAAVLQEKLGQLPWAALDTSETDLQRRYRALRLDLGHRTLTLDEEAITRAAVKYLPAVQQIQALFQHLQGKNIPFELEISVDEGDAPTTPAEHVFLASELKRLGVSWVSLAPRFIGSFEKGVDYIGDVDLLNLEMQDHALIARRLGPYKLSLHSGSDKFSIYPIAMHHTQGLVHLKTAGTSYLEALRVVAVTAPDLFTEMLEVAKQHFEEDRASYHISGKLDRVPVQPGNLPALLDHFDTRQVLHVTFGTLLQQFREPLMQLMEQHETLHLQGLREHFIRHLAPFAGA</sequence>
<feature type="region of interest" description="Disordered" evidence="2">
    <location>
        <begin position="1"/>
        <end position="20"/>
    </location>
</feature>
<name>A0A511N0A4_DEIC1</name>
<dbReference type="GO" id="GO:0016856">
    <property type="term" value="F:racemase and epimerase activity, acting on hydroxy acids and derivatives"/>
    <property type="evidence" value="ECO:0007669"/>
    <property type="project" value="UniProtKB-UniRule"/>
</dbReference>
<feature type="active site" description="Proton acceptor" evidence="1">
    <location>
        <position position="162"/>
    </location>
</feature>
<reference evidence="3 4" key="1">
    <citation type="submission" date="2019-07" db="EMBL/GenBank/DDBJ databases">
        <title>Whole genome shotgun sequence of Deinococcus cellulosilyticus NBRC 106333.</title>
        <authorList>
            <person name="Hosoyama A."/>
            <person name="Uohara A."/>
            <person name="Ohji S."/>
            <person name="Ichikawa N."/>
        </authorList>
    </citation>
    <scope>NUCLEOTIDE SEQUENCE [LARGE SCALE GENOMIC DNA]</scope>
    <source>
        <strain evidence="3 4">NBRC 106333</strain>
    </source>
</reference>
<gene>
    <name evidence="1" type="primary">uxaE</name>
    <name evidence="3" type="ORF">DC3_19600</name>
</gene>
<organism evidence="3 4">
    <name type="scientific">Deinococcus cellulosilyticus (strain DSM 18568 / NBRC 106333 / KACC 11606 / 5516J-15)</name>
    <dbReference type="NCBI Taxonomy" id="1223518"/>
    <lineage>
        <taxon>Bacteria</taxon>
        <taxon>Thermotogati</taxon>
        <taxon>Deinococcota</taxon>
        <taxon>Deinococci</taxon>
        <taxon>Deinococcales</taxon>
        <taxon>Deinococcaceae</taxon>
        <taxon>Deinococcus</taxon>
    </lineage>
</organism>
<evidence type="ECO:0000256" key="2">
    <source>
        <dbReference type="SAM" id="MobiDB-lite"/>
    </source>
</evidence>
<dbReference type="HAMAP" id="MF_02243">
    <property type="entry name" value="UxaE"/>
    <property type="match status" value="1"/>
</dbReference>
<evidence type="ECO:0000313" key="3">
    <source>
        <dbReference type="EMBL" id="GEM46325.1"/>
    </source>
</evidence>
<dbReference type="EC" id="5.1.2.7" evidence="1"/>
<feature type="compositionally biased region" description="Pro residues" evidence="2">
    <location>
        <begin position="1"/>
        <end position="15"/>
    </location>
</feature>
<comment type="catalytic activity">
    <reaction evidence="1">
        <text>keto-D-tagaturonate = keto-D-fructuronate</text>
        <dbReference type="Rhea" id="RHEA:51656"/>
        <dbReference type="ChEBI" id="CHEBI:17886"/>
        <dbReference type="ChEBI" id="CHEBI:59881"/>
        <dbReference type="EC" id="5.1.2.7"/>
    </reaction>
</comment>
<dbReference type="AlphaFoldDB" id="A0A511N0A4"/>
<feature type="binding site" evidence="1">
    <location>
        <position position="316"/>
    </location>
    <ligand>
        <name>a divalent metal cation</name>
        <dbReference type="ChEBI" id="CHEBI:60240"/>
    </ligand>
</feature>
<dbReference type="Pfam" id="PF16257">
    <property type="entry name" value="UxaE"/>
    <property type="match status" value="1"/>
</dbReference>
<keyword evidence="4" id="KW-1185">Reference proteome</keyword>
<feature type="active site" description="Proton donor" evidence="1">
    <location>
        <position position="274"/>
    </location>
</feature>
<dbReference type="OrthoDB" id="9797992at2"/>
<dbReference type="Proteomes" id="UP000321306">
    <property type="component" value="Unassembled WGS sequence"/>
</dbReference>
<comment type="cofactor">
    <cofactor evidence="1">
        <name>a divalent metal cation</name>
        <dbReference type="ChEBI" id="CHEBI:60240"/>
    </cofactor>
</comment>
<keyword evidence="1" id="KW-0413">Isomerase</keyword>